<evidence type="ECO:0000256" key="4">
    <source>
        <dbReference type="ARBA" id="ARBA00014689"/>
    </source>
</evidence>
<dbReference type="EMBL" id="JBHRSK010000004">
    <property type="protein sequence ID" value="MFC2967305.1"/>
    <property type="molecule type" value="Genomic_DNA"/>
</dbReference>
<keyword evidence="9 17" id="KW-1133">Transmembrane helix</keyword>
<dbReference type="PANTHER" id="PTHR36835:SF1">
    <property type="entry name" value="CYTOCHROME BO(3) UBIQUINOL OXIDASE SUBUNIT 4"/>
    <property type="match status" value="1"/>
</dbReference>
<evidence type="ECO:0000256" key="17">
    <source>
        <dbReference type="SAM" id="Phobius"/>
    </source>
</evidence>
<keyword evidence="7 17" id="KW-0812">Transmembrane</keyword>
<evidence type="ECO:0000256" key="12">
    <source>
        <dbReference type="ARBA" id="ARBA00025694"/>
    </source>
</evidence>
<proteinExistence type="inferred from homology"/>
<comment type="subcellular location">
    <subcellularLocation>
        <location evidence="1">Cell membrane</location>
        <topology evidence="1">Multi-pass membrane protein</topology>
    </subcellularLocation>
</comment>
<sequence length="113" mass="12393">MSSHATTSSNMSPEEAYRHDLRGYVIGLGLAILLTVIPFGLVAWGGASVSVVMATLAVLGLIQVVVHVRYFLHVDFSPERREDLHLILFSALLLVIMVAGTIWIMVNLATRMM</sequence>
<accession>A0ABV7AE33</accession>
<dbReference type="InterPro" id="IPR005171">
    <property type="entry name" value="Cyt_c_oxidase_su4_prok"/>
</dbReference>
<gene>
    <name evidence="18" type="primary">cyoD</name>
    <name evidence="18" type="ORF">ACFOES_04290</name>
</gene>
<evidence type="ECO:0000256" key="14">
    <source>
        <dbReference type="ARBA" id="ARBA00030211"/>
    </source>
</evidence>
<organism evidence="18 19">
    <name type="scientific">Acidimangrovimonas pyrenivorans</name>
    <dbReference type="NCBI Taxonomy" id="2030798"/>
    <lineage>
        <taxon>Bacteria</taxon>
        <taxon>Pseudomonadati</taxon>
        <taxon>Pseudomonadota</taxon>
        <taxon>Alphaproteobacteria</taxon>
        <taxon>Rhodobacterales</taxon>
        <taxon>Paracoccaceae</taxon>
        <taxon>Acidimangrovimonas</taxon>
    </lineage>
</organism>
<keyword evidence="10" id="KW-0560">Oxidoreductase</keyword>
<evidence type="ECO:0000256" key="10">
    <source>
        <dbReference type="ARBA" id="ARBA00023002"/>
    </source>
</evidence>
<reference evidence="19" key="1">
    <citation type="journal article" date="2019" name="Int. J. Syst. Evol. Microbiol.">
        <title>The Global Catalogue of Microorganisms (GCM) 10K type strain sequencing project: providing services to taxonomists for standard genome sequencing and annotation.</title>
        <authorList>
            <consortium name="The Broad Institute Genomics Platform"/>
            <consortium name="The Broad Institute Genome Sequencing Center for Infectious Disease"/>
            <person name="Wu L."/>
            <person name="Ma J."/>
        </authorList>
    </citation>
    <scope>NUCLEOTIDE SEQUENCE [LARGE SCALE GENOMIC DNA]</scope>
    <source>
        <strain evidence="19">KCTC 62192</strain>
    </source>
</reference>
<evidence type="ECO:0000256" key="3">
    <source>
        <dbReference type="ARBA" id="ARBA00011700"/>
    </source>
</evidence>
<keyword evidence="19" id="KW-1185">Reference proteome</keyword>
<evidence type="ECO:0000313" key="18">
    <source>
        <dbReference type="EMBL" id="MFC2967305.1"/>
    </source>
</evidence>
<comment type="similarity">
    <text evidence="2">Belongs to the cytochrome c oxidase bacterial subunit 4 family.</text>
</comment>
<evidence type="ECO:0000256" key="13">
    <source>
        <dbReference type="ARBA" id="ARBA00030071"/>
    </source>
</evidence>
<dbReference type="NCBIfam" id="TIGR02847">
    <property type="entry name" value="CyoD"/>
    <property type="match status" value="1"/>
</dbReference>
<feature type="transmembrane region" description="Helical" evidence="17">
    <location>
        <begin position="21"/>
        <end position="45"/>
    </location>
</feature>
<dbReference type="Pfam" id="PF03626">
    <property type="entry name" value="COX4_pro"/>
    <property type="match status" value="1"/>
</dbReference>
<name>A0ABV7AE33_9RHOB</name>
<dbReference type="InterPro" id="IPR014210">
    <property type="entry name" value="Cyt_o_ubiqinol_oxidase_su4"/>
</dbReference>
<evidence type="ECO:0000256" key="1">
    <source>
        <dbReference type="ARBA" id="ARBA00004651"/>
    </source>
</evidence>
<keyword evidence="5" id="KW-0813">Transport</keyword>
<feature type="transmembrane region" description="Helical" evidence="17">
    <location>
        <begin position="51"/>
        <end position="72"/>
    </location>
</feature>
<dbReference type="PANTHER" id="PTHR36835">
    <property type="entry name" value="CYTOCHROME BO(3) UBIQUINOL OXIDASE SUBUNIT 4"/>
    <property type="match status" value="1"/>
</dbReference>
<comment type="caution">
    <text evidence="18">The sequence shown here is derived from an EMBL/GenBank/DDBJ whole genome shotgun (WGS) entry which is preliminary data.</text>
</comment>
<keyword evidence="6" id="KW-1003">Cell membrane</keyword>
<evidence type="ECO:0000256" key="9">
    <source>
        <dbReference type="ARBA" id="ARBA00022989"/>
    </source>
</evidence>
<comment type="function">
    <text evidence="12">Cytochrome bo(3) ubiquinol terminal oxidase is the component of the aerobic respiratory chain of E.coli that predominates when cells are grown at high aeration. Has proton pump activity across the membrane in addition to electron transfer, pumping 2 protons/electron.</text>
</comment>
<evidence type="ECO:0000313" key="19">
    <source>
        <dbReference type="Proteomes" id="UP001595443"/>
    </source>
</evidence>
<evidence type="ECO:0000256" key="2">
    <source>
        <dbReference type="ARBA" id="ARBA00008079"/>
    </source>
</evidence>
<evidence type="ECO:0000256" key="7">
    <source>
        <dbReference type="ARBA" id="ARBA00022692"/>
    </source>
</evidence>
<dbReference type="Proteomes" id="UP001595443">
    <property type="component" value="Unassembled WGS sequence"/>
</dbReference>
<evidence type="ECO:0000256" key="15">
    <source>
        <dbReference type="ARBA" id="ARBA00031887"/>
    </source>
</evidence>
<evidence type="ECO:0000256" key="16">
    <source>
        <dbReference type="ARBA" id="ARBA00032185"/>
    </source>
</evidence>
<comment type="subunit">
    <text evidence="3">Heterooctamer of two A chains, two B chains, two C chains and two D chains.</text>
</comment>
<protein>
    <recommendedName>
        <fullName evidence="4">Cytochrome bo(3) ubiquinol oxidase subunit 4</fullName>
    </recommendedName>
    <alternativeName>
        <fullName evidence="16">Cytochrome o ubiquinol oxidase subunit 4</fullName>
    </alternativeName>
    <alternativeName>
        <fullName evidence="13">Oxidase bo(3) subunit 4</fullName>
    </alternativeName>
    <alternativeName>
        <fullName evidence="14">Ubiquinol oxidase polypeptide IV</fullName>
    </alternativeName>
    <alternativeName>
        <fullName evidence="15">Ubiquinol oxidase subunit 4</fullName>
    </alternativeName>
</protein>
<keyword evidence="8" id="KW-0249">Electron transport</keyword>
<evidence type="ECO:0000256" key="11">
    <source>
        <dbReference type="ARBA" id="ARBA00023136"/>
    </source>
</evidence>
<evidence type="ECO:0000256" key="8">
    <source>
        <dbReference type="ARBA" id="ARBA00022982"/>
    </source>
</evidence>
<evidence type="ECO:0000256" key="6">
    <source>
        <dbReference type="ARBA" id="ARBA00022475"/>
    </source>
</evidence>
<feature type="transmembrane region" description="Helical" evidence="17">
    <location>
        <begin position="84"/>
        <end position="106"/>
    </location>
</feature>
<evidence type="ECO:0000256" key="5">
    <source>
        <dbReference type="ARBA" id="ARBA00022448"/>
    </source>
</evidence>
<dbReference type="InterPro" id="IPR050968">
    <property type="entry name" value="Cytochrome_c_oxidase_bac_sub4"/>
</dbReference>
<keyword evidence="11 17" id="KW-0472">Membrane</keyword>
<dbReference type="RefSeq" id="WP_377831942.1">
    <property type="nucleotide sequence ID" value="NZ_JBHRSK010000004.1"/>
</dbReference>